<organism evidence="7 8">
    <name type="scientific">Cohnella fermenti</name>
    <dbReference type="NCBI Taxonomy" id="2565925"/>
    <lineage>
        <taxon>Bacteria</taxon>
        <taxon>Bacillati</taxon>
        <taxon>Bacillota</taxon>
        <taxon>Bacilli</taxon>
        <taxon>Bacillales</taxon>
        <taxon>Paenibacillaceae</taxon>
        <taxon>Cohnella</taxon>
    </lineage>
</organism>
<feature type="signal peptide" evidence="6">
    <location>
        <begin position="1"/>
        <end position="19"/>
    </location>
</feature>
<evidence type="ECO:0000256" key="4">
    <source>
        <dbReference type="ARBA" id="ARBA00023139"/>
    </source>
</evidence>
<keyword evidence="4" id="KW-0564">Palmitate</keyword>
<comment type="caution">
    <text evidence="7">The sequence shown here is derived from an EMBL/GenBank/DDBJ whole genome shotgun (WGS) entry which is preliminary data.</text>
</comment>
<keyword evidence="2 6" id="KW-0732">Signal</keyword>
<evidence type="ECO:0000313" key="7">
    <source>
        <dbReference type="EMBL" id="THF84263.1"/>
    </source>
</evidence>
<dbReference type="Proteomes" id="UP000310636">
    <property type="component" value="Unassembled WGS sequence"/>
</dbReference>
<sequence>MHKKTAGLLALTLAGTALLSACGNNNNNGGDTASATSSASAAPSGKAITLKVEVFDRGNAPDGMSITNNYLTKFVQDNFGTPNNIKVEFVPVPRSEEVNKLNVLMASGSDVPDIVFTYDSSTFFRYAQQGGLTDLSELLDQYGPNLKEFIGEDTLAYGVVEGTQYGVPARRTHLGKYSSFIRTDWLDKLGLGSPTTTDELYNVLKAFKEKDPGNTGGKVIPLGMTIAPAQYEPLIWSFIQPATEEELYTLTSGTRDLPILLPGFKDALQFMNKAYNEGLMSLDFGLDKDKTKLGQDVANGLVGFYSEDDMNPFYKDGSVDTLRANNPTAVLSAVDVYTNSEGKHAKPEYTPIGMYLMIPKASKNAEAAIKYLDWMASGDNLFQMQNGVEGENYTLEDGVPVTIADQSDEFRNRLYNQGDMAIISNGKSLGSADLNVEAYVKGMPEANQDETRKAMTISRSDTIKPIRFDRPIESQAKYGTTLQDKFEEMLVKTTMAKPDQFDSTYEAMLKDYMASGGQAVLEERQQAYAAMTK</sequence>
<dbReference type="PANTHER" id="PTHR43649:SF33">
    <property type="entry name" value="POLYGALACTURONAN_RHAMNOGALACTURONAN-BINDING PROTEIN YTCQ"/>
    <property type="match status" value="1"/>
</dbReference>
<reference evidence="7 8" key="1">
    <citation type="submission" date="2019-04" db="EMBL/GenBank/DDBJ databases">
        <title>Cohnella sp. nov. isolated from preserved vegetables.</title>
        <authorList>
            <person name="Lin S.-Y."/>
            <person name="Hung M.-H."/>
            <person name="Young C.-C."/>
        </authorList>
    </citation>
    <scope>NUCLEOTIDE SEQUENCE [LARGE SCALE GENOMIC DNA]</scope>
    <source>
        <strain evidence="7 8">CC-MHH1044</strain>
    </source>
</reference>
<keyword evidence="1" id="KW-1003">Cell membrane</keyword>
<dbReference type="Gene3D" id="3.40.190.10">
    <property type="entry name" value="Periplasmic binding protein-like II"/>
    <property type="match status" value="2"/>
</dbReference>
<dbReference type="OrthoDB" id="2492023at2"/>
<evidence type="ECO:0000313" key="8">
    <source>
        <dbReference type="Proteomes" id="UP000310636"/>
    </source>
</evidence>
<protein>
    <submittedName>
        <fullName evidence="7">Extracellular solute-binding protein</fullName>
    </submittedName>
</protein>
<keyword evidence="3" id="KW-0472">Membrane</keyword>
<evidence type="ECO:0000256" key="6">
    <source>
        <dbReference type="SAM" id="SignalP"/>
    </source>
</evidence>
<dbReference type="PANTHER" id="PTHR43649">
    <property type="entry name" value="ARABINOSE-BINDING PROTEIN-RELATED"/>
    <property type="match status" value="1"/>
</dbReference>
<accession>A0A4S4C8B5</accession>
<dbReference type="AlphaFoldDB" id="A0A4S4C8B5"/>
<dbReference type="PROSITE" id="PS51257">
    <property type="entry name" value="PROKAR_LIPOPROTEIN"/>
    <property type="match status" value="1"/>
</dbReference>
<dbReference type="InterPro" id="IPR006059">
    <property type="entry name" value="SBP"/>
</dbReference>
<dbReference type="SUPFAM" id="SSF53850">
    <property type="entry name" value="Periplasmic binding protein-like II"/>
    <property type="match status" value="1"/>
</dbReference>
<evidence type="ECO:0000256" key="3">
    <source>
        <dbReference type="ARBA" id="ARBA00023136"/>
    </source>
</evidence>
<dbReference type="InterPro" id="IPR050490">
    <property type="entry name" value="Bact_solute-bd_prot1"/>
</dbReference>
<feature type="chain" id="PRO_5038895573" evidence="6">
    <location>
        <begin position="20"/>
        <end position="533"/>
    </location>
</feature>
<keyword evidence="8" id="KW-1185">Reference proteome</keyword>
<name>A0A4S4C8B5_9BACL</name>
<dbReference type="Pfam" id="PF01547">
    <property type="entry name" value="SBP_bac_1"/>
    <property type="match status" value="1"/>
</dbReference>
<gene>
    <name evidence="7" type="ORF">E6C55_01755</name>
</gene>
<evidence type="ECO:0000256" key="1">
    <source>
        <dbReference type="ARBA" id="ARBA00022475"/>
    </source>
</evidence>
<evidence type="ECO:0000256" key="2">
    <source>
        <dbReference type="ARBA" id="ARBA00022729"/>
    </source>
</evidence>
<dbReference type="EMBL" id="SSOB01000002">
    <property type="protein sequence ID" value="THF84263.1"/>
    <property type="molecule type" value="Genomic_DNA"/>
</dbReference>
<proteinExistence type="predicted"/>
<evidence type="ECO:0000256" key="5">
    <source>
        <dbReference type="ARBA" id="ARBA00023288"/>
    </source>
</evidence>
<keyword evidence="5" id="KW-0449">Lipoprotein</keyword>